<evidence type="ECO:0000259" key="1">
    <source>
        <dbReference type="PROSITE" id="PS51704"/>
    </source>
</evidence>
<dbReference type="SUPFAM" id="SSF51695">
    <property type="entry name" value="PLC-like phosphodiesterases"/>
    <property type="match status" value="1"/>
</dbReference>
<dbReference type="PROSITE" id="PS50007">
    <property type="entry name" value="PIPLC_X_DOMAIN"/>
    <property type="match status" value="1"/>
</dbReference>
<evidence type="ECO:0000313" key="3">
    <source>
        <dbReference type="Proteomes" id="UP000319384"/>
    </source>
</evidence>
<dbReference type="InterPro" id="IPR017946">
    <property type="entry name" value="PLC-like_Pdiesterase_TIM-brl"/>
</dbReference>
<dbReference type="Proteomes" id="UP000319384">
    <property type="component" value="Unassembled WGS sequence"/>
</dbReference>
<sequence>MKTYLNYKGLTVLAHRGGADESPENTLESFEYSIALGCDFIETDVQVSLDGIPYIFHDDDLKRIANIPKKFDSLKSEEIDEIKIFGNHEIPRLEDVLNKFPYTSFQIDFKTDEVVIPALDVIKKTNSFDRVCIASFNSKRLDEVRLKFPDLCISMGPVEVFKTILSSYGLYKAKINGDCLQVPMKYYGIKVISKRFVDFVKSKGLKVMVWTINDIKTFKYLIELDVDGIITDKPKLLFETLKNNN</sequence>
<dbReference type="Gene3D" id="3.20.20.190">
    <property type="entry name" value="Phosphatidylinositol (PI) phosphodiesterase"/>
    <property type="match status" value="1"/>
</dbReference>
<gene>
    <name evidence="2" type="ORF">EVA95_03705</name>
</gene>
<feature type="domain" description="GP-PDE" evidence="1">
    <location>
        <begin position="10"/>
        <end position="241"/>
    </location>
</feature>
<dbReference type="AlphaFoldDB" id="A0A520MVS1"/>
<accession>A0A520MVS1</accession>
<dbReference type="InterPro" id="IPR030395">
    <property type="entry name" value="GP_PDE_dom"/>
</dbReference>
<organism evidence="2 3">
    <name type="scientific">SAR86 cluster bacterium</name>
    <dbReference type="NCBI Taxonomy" id="2030880"/>
    <lineage>
        <taxon>Bacteria</taxon>
        <taxon>Pseudomonadati</taxon>
        <taxon>Pseudomonadota</taxon>
        <taxon>Gammaproteobacteria</taxon>
        <taxon>SAR86 cluster</taxon>
    </lineage>
</organism>
<dbReference type="GO" id="GO:0008081">
    <property type="term" value="F:phosphoric diester hydrolase activity"/>
    <property type="evidence" value="ECO:0007669"/>
    <property type="project" value="InterPro"/>
</dbReference>
<reference evidence="2 3" key="1">
    <citation type="submission" date="2019-02" db="EMBL/GenBank/DDBJ databases">
        <title>Prokaryotic population dynamics and viral predation in marine succession experiment using metagenomics: the confinement effect.</title>
        <authorList>
            <person name="Haro-Moreno J.M."/>
            <person name="Rodriguez-Valera F."/>
            <person name="Lopez-Perez M."/>
        </authorList>
    </citation>
    <scope>NUCLEOTIDE SEQUENCE [LARGE SCALE GENOMIC DNA]</scope>
    <source>
        <strain evidence="2">MED-G162</strain>
    </source>
</reference>
<name>A0A520MVS1_9GAMM</name>
<comment type="caution">
    <text evidence="2">The sequence shown here is derived from an EMBL/GenBank/DDBJ whole genome shotgun (WGS) entry which is preliminary data.</text>
</comment>
<proteinExistence type="predicted"/>
<dbReference type="PANTHER" id="PTHR46211:SF1">
    <property type="entry name" value="GLYCEROPHOSPHODIESTER PHOSPHODIESTERASE, CYTOPLASMIC"/>
    <property type="match status" value="1"/>
</dbReference>
<dbReference type="Pfam" id="PF03009">
    <property type="entry name" value="GDPD"/>
    <property type="match status" value="1"/>
</dbReference>
<protein>
    <submittedName>
        <fullName evidence="2">Glycerophosphodiester phosphodiesterase</fullName>
    </submittedName>
</protein>
<dbReference type="PANTHER" id="PTHR46211">
    <property type="entry name" value="GLYCEROPHOSPHORYL DIESTER PHOSPHODIESTERASE"/>
    <property type="match status" value="1"/>
</dbReference>
<dbReference type="EMBL" id="SHBH01000040">
    <property type="protein sequence ID" value="RZO25320.1"/>
    <property type="molecule type" value="Genomic_DNA"/>
</dbReference>
<dbReference type="PROSITE" id="PS51704">
    <property type="entry name" value="GP_PDE"/>
    <property type="match status" value="1"/>
</dbReference>
<dbReference type="GO" id="GO:0006629">
    <property type="term" value="P:lipid metabolic process"/>
    <property type="evidence" value="ECO:0007669"/>
    <property type="project" value="InterPro"/>
</dbReference>
<evidence type="ECO:0000313" key="2">
    <source>
        <dbReference type="EMBL" id="RZO25320.1"/>
    </source>
</evidence>